<evidence type="ECO:0000313" key="2">
    <source>
        <dbReference type="Proteomes" id="UP000245626"/>
    </source>
</evidence>
<reference evidence="1 2" key="1">
    <citation type="journal article" date="2018" name="Mol. Biol. Evol.">
        <title>Broad Genomic Sampling Reveals a Smut Pathogenic Ancestry of the Fungal Clade Ustilaginomycotina.</title>
        <authorList>
            <person name="Kijpornyongpan T."/>
            <person name="Mondo S.J."/>
            <person name="Barry K."/>
            <person name="Sandor L."/>
            <person name="Lee J."/>
            <person name="Lipzen A."/>
            <person name="Pangilinan J."/>
            <person name="LaButti K."/>
            <person name="Hainaut M."/>
            <person name="Henrissat B."/>
            <person name="Grigoriev I.V."/>
            <person name="Spatafora J.W."/>
            <person name="Aime M.C."/>
        </authorList>
    </citation>
    <scope>NUCLEOTIDE SEQUENCE [LARGE SCALE GENOMIC DNA]</scope>
    <source>
        <strain evidence="1 2">SA 807</strain>
    </source>
</reference>
<organism evidence="1 2">
    <name type="scientific">Violaceomyces palustris</name>
    <dbReference type="NCBI Taxonomy" id="1673888"/>
    <lineage>
        <taxon>Eukaryota</taxon>
        <taxon>Fungi</taxon>
        <taxon>Dikarya</taxon>
        <taxon>Basidiomycota</taxon>
        <taxon>Ustilaginomycotina</taxon>
        <taxon>Ustilaginomycetes</taxon>
        <taxon>Violaceomycetales</taxon>
        <taxon>Violaceomycetaceae</taxon>
        <taxon>Violaceomyces</taxon>
    </lineage>
</organism>
<accession>A0ACD0P4W4</accession>
<name>A0ACD0P4W4_9BASI</name>
<dbReference type="Proteomes" id="UP000245626">
    <property type="component" value="Unassembled WGS sequence"/>
</dbReference>
<proteinExistence type="predicted"/>
<gene>
    <name evidence="1" type="ORF">IE53DRAFT_339438</name>
</gene>
<protein>
    <submittedName>
        <fullName evidence="1">Uncharacterized protein</fullName>
    </submittedName>
</protein>
<keyword evidence="2" id="KW-1185">Reference proteome</keyword>
<evidence type="ECO:0000313" key="1">
    <source>
        <dbReference type="EMBL" id="PWN53099.1"/>
    </source>
</evidence>
<dbReference type="EMBL" id="KZ819742">
    <property type="protein sequence ID" value="PWN53099.1"/>
    <property type="molecule type" value="Genomic_DNA"/>
</dbReference>
<sequence length="1134" mass="126437">MVFSTAVFSLLSLALLLPAKADAKCACGYRDPYTNSLWTDATLTYFNETEAAADIVFQPASSASLQGSASAGDSGTGNQSWAAGQDLNPWEQAFSALWRSGVSYNNTQLDPDSDRGLALAVQPADTKHRISYGSRLTTRRRDILYGSFRASMAPASPYQGGTILQMSATFNDSDVVETSIYTKDDPTNAAYTWSYSARDQISDPVSHPLATLGNDPYGFHEHRFDWLPNELQFANDAPVVPANSLDLRRKDNGINIPSLPSPFSFKHWANGARDGSQGPPIHHQPTANILYARLFFNSSLSERNAEFEQQCQQAGGDDFCDTEDFTLRGSTPFSLVAIEKQEIPKSHKEIPLYAVVAESASGGLFIVILAHALTKRYLKAKRKERTLRAFLAAGEREKDPNAEGQHGGITPSLSSSSRQSISRSLDSDETRAEIEKAMAIWNNPALIGGEEDEQDEYEAGFESDSDDEDDPLRIKRRTKTEDLDSFGHGSFSHGQLLTTLKYTPPQYRLYSPSPSEQTHGGPPLSGHVRSHFAETSSSSLGHGHSASAEGDDEEEIIEENAQRPRNHRRSSRQSEAGINSAVRPPFRTMRMLTSESGHSRGIGGIGAPASDSGHDMYRNDPTDSRQDSSSVSHSGIDHSVRWNVRIIEWVPKEESGNGKEAEKDSVARLAVPRANTPEVPRPVGMKRKGLLQRITKKLFVAEGEAKATASGAARVEYLDGLRGFACFLVSFHHFMLIFYYGIADESAANHYPAFETWFRFILGPILVNGGLNVGIFFVLSARVIANRYLVRGKLQDLAEATHRRVPRLAVPISAGILMCYFLIEADAFHWIQRANSRTWSPWSYFQDYNNLGTFFNSYILLWFTVPPQIPLMVTTYATGILWTAPVIVQSSWTVFTCALIAREFNSARKRYSFYTLCFLASWLAGRFDYFFIAGLMIADADNKLKYRALAAKGIRIGKFRMHGQVLAWIVFLAGAVMSWIEFSNVDLDFTALEHGIHPDFVTSKPKVWVGRAYPNYTDPRLYDFWFVIGFFLLCDLCVSFRTFFQLRFWSVFGRNAFSLYLLHGVVMWTVSASVTLKLLVIGVPYWAAILINFLVTYVTLFLLCEAFTRTFDTWGIGLSKSFWRLTTGGIGRRL</sequence>